<evidence type="ECO:0000313" key="1">
    <source>
        <dbReference type="EMBL" id="CAJ2637911.1"/>
    </source>
</evidence>
<proteinExistence type="predicted"/>
<accession>A0ACB0IZ72</accession>
<comment type="caution">
    <text evidence="1">The sequence shown here is derived from an EMBL/GenBank/DDBJ whole genome shotgun (WGS) entry which is preliminary data.</text>
</comment>
<dbReference type="EMBL" id="CASHSV030000013">
    <property type="protein sequence ID" value="CAJ2637911.1"/>
    <property type="molecule type" value="Genomic_DNA"/>
</dbReference>
<organism evidence="1 2">
    <name type="scientific">Trifolium pratense</name>
    <name type="common">Red clover</name>
    <dbReference type="NCBI Taxonomy" id="57577"/>
    <lineage>
        <taxon>Eukaryota</taxon>
        <taxon>Viridiplantae</taxon>
        <taxon>Streptophyta</taxon>
        <taxon>Embryophyta</taxon>
        <taxon>Tracheophyta</taxon>
        <taxon>Spermatophyta</taxon>
        <taxon>Magnoliopsida</taxon>
        <taxon>eudicotyledons</taxon>
        <taxon>Gunneridae</taxon>
        <taxon>Pentapetalae</taxon>
        <taxon>rosids</taxon>
        <taxon>fabids</taxon>
        <taxon>Fabales</taxon>
        <taxon>Fabaceae</taxon>
        <taxon>Papilionoideae</taxon>
        <taxon>50 kb inversion clade</taxon>
        <taxon>NPAAA clade</taxon>
        <taxon>Hologalegina</taxon>
        <taxon>IRL clade</taxon>
        <taxon>Trifolieae</taxon>
        <taxon>Trifolium</taxon>
    </lineage>
</organism>
<name>A0ACB0IZ72_TRIPR</name>
<sequence>MSEKLYYINDPFVLGSQAGLVYYVKNNDSENWYTVVKVKSRNVFDFPQDEDDSKPYQLNEFNNTYIAGEASSVDQVEILNRVDIDGTYLDEHIVSQEEKLKESDDASDFDTDDDYEDESSTYGDDYVENVDSDLE</sequence>
<evidence type="ECO:0000313" key="2">
    <source>
        <dbReference type="Proteomes" id="UP001177021"/>
    </source>
</evidence>
<reference evidence="1" key="1">
    <citation type="submission" date="2023-10" db="EMBL/GenBank/DDBJ databases">
        <authorList>
            <person name="Rodriguez Cubillos JULIANA M."/>
            <person name="De Vega J."/>
        </authorList>
    </citation>
    <scope>NUCLEOTIDE SEQUENCE</scope>
</reference>
<dbReference type="Proteomes" id="UP001177021">
    <property type="component" value="Unassembled WGS sequence"/>
</dbReference>
<protein>
    <submittedName>
        <fullName evidence="1">Uncharacterized protein</fullName>
    </submittedName>
</protein>
<gene>
    <name evidence="1" type="ORF">MILVUS5_LOCUS8200</name>
</gene>
<keyword evidence="2" id="KW-1185">Reference proteome</keyword>